<dbReference type="STRING" id="695939.SAMN00790413_03368"/>
<name>A0A1W1UW06_9DEIO</name>
<accession>A0A1W1UW06</accession>
<evidence type="ECO:0000313" key="2">
    <source>
        <dbReference type="Proteomes" id="UP000192582"/>
    </source>
</evidence>
<dbReference type="EMBL" id="FWWU01000008">
    <property type="protein sequence ID" value="SMB85345.1"/>
    <property type="molecule type" value="Genomic_DNA"/>
</dbReference>
<organism evidence="1 2">
    <name type="scientific">Deinococcus hopiensis KR-140</name>
    <dbReference type="NCBI Taxonomy" id="695939"/>
    <lineage>
        <taxon>Bacteria</taxon>
        <taxon>Thermotogati</taxon>
        <taxon>Deinococcota</taxon>
        <taxon>Deinococci</taxon>
        <taxon>Deinococcales</taxon>
        <taxon>Deinococcaceae</taxon>
        <taxon>Deinococcus</taxon>
    </lineage>
</organism>
<proteinExistence type="predicted"/>
<dbReference type="AlphaFoldDB" id="A0A1W1UW06"/>
<evidence type="ECO:0000313" key="1">
    <source>
        <dbReference type="EMBL" id="SMB85345.1"/>
    </source>
</evidence>
<gene>
    <name evidence="1" type="ORF">SAMN00790413_03368</name>
</gene>
<sequence>MVTRDPVQGWSEGPRFVLMVDAPHCGAQGSSPIPALFSLRFASELSFAYQMRIPAAVGVTVMALLTQVVSPYSIPLRCSGATA</sequence>
<keyword evidence="2" id="KW-1185">Reference proteome</keyword>
<dbReference type="Proteomes" id="UP000192582">
    <property type="component" value="Unassembled WGS sequence"/>
</dbReference>
<protein>
    <submittedName>
        <fullName evidence="1">Uncharacterized protein</fullName>
    </submittedName>
</protein>
<reference evidence="1 2" key="1">
    <citation type="submission" date="2017-04" db="EMBL/GenBank/DDBJ databases">
        <authorList>
            <person name="Afonso C.L."/>
            <person name="Miller P.J."/>
            <person name="Scott M.A."/>
            <person name="Spackman E."/>
            <person name="Goraichik I."/>
            <person name="Dimitrov K.M."/>
            <person name="Suarez D.L."/>
            <person name="Swayne D.E."/>
        </authorList>
    </citation>
    <scope>NUCLEOTIDE SEQUENCE [LARGE SCALE GENOMIC DNA]</scope>
    <source>
        <strain evidence="1 2">KR-140</strain>
    </source>
</reference>